<comment type="caution">
    <text evidence="2">The sequence shown here is derived from an EMBL/GenBank/DDBJ whole genome shotgun (WGS) entry which is preliminary data.</text>
</comment>
<reference evidence="3" key="1">
    <citation type="journal article" date="2012" name="PLoS ONE">
        <title>Comparative analysis of genome sequences covering the seven cronobacter species.</title>
        <authorList>
            <person name="Joseph S."/>
            <person name="Desai P."/>
            <person name="Ji Y."/>
            <person name="Cummings C.A."/>
            <person name="Shih R."/>
            <person name="Degoricija L."/>
            <person name="Rico A."/>
            <person name="Brzoska P."/>
            <person name="Hamby S.E."/>
            <person name="Masood N."/>
            <person name="Hariri S."/>
            <person name="Sonbol H."/>
            <person name="Chuzhanova N."/>
            <person name="McClelland M."/>
            <person name="Furtado M.R."/>
            <person name="Forsythe S.J."/>
        </authorList>
    </citation>
    <scope>NUCLEOTIDE SEQUENCE [LARGE SCALE GENOMIC DNA]</scope>
    <source>
        <strain evidence="3">1210</strain>
    </source>
</reference>
<feature type="compositionally biased region" description="Polar residues" evidence="1">
    <location>
        <begin position="13"/>
        <end position="27"/>
    </location>
</feature>
<organism evidence="2 3">
    <name type="scientific">Cronobacter dublinensis 1210</name>
    <dbReference type="NCBI Taxonomy" id="1208656"/>
    <lineage>
        <taxon>Bacteria</taxon>
        <taxon>Pseudomonadati</taxon>
        <taxon>Pseudomonadota</taxon>
        <taxon>Gammaproteobacteria</taxon>
        <taxon>Enterobacterales</taxon>
        <taxon>Enterobacteriaceae</taxon>
        <taxon>Cronobacter</taxon>
    </lineage>
</organism>
<protein>
    <submittedName>
        <fullName evidence="2">Uncharacterized protein</fullName>
    </submittedName>
</protein>
<evidence type="ECO:0000313" key="2">
    <source>
        <dbReference type="EMBL" id="CCJ80047.1"/>
    </source>
</evidence>
<proteinExistence type="predicted"/>
<evidence type="ECO:0000313" key="3">
    <source>
        <dbReference type="Proteomes" id="UP000009342"/>
    </source>
</evidence>
<dbReference type="Proteomes" id="UP000009342">
    <property type="component" value="Unassembled WGS sequence"/>
</dbReference>
<feature type="region of interest" description="Disordered" evidence="1">
    <location>
        <begin position="1"/>
        <end position="27"/>
    </location>
</feature>
<accession>A0ABP1W4P9</accession>
<dbReference type="EMBL" id="CAKZ01000038">
    <property type="protein sequence ID" value="CCJ80047.1"/>
    <property type="molecule type" value="Genomic_DNA"/>
</dbReference>
<sequence>MQTASATRLPAETGQNPSASHNASTAASMVRSALLSSRIRHPCPVTCAT</sequence>
<gene>
    <name evidence="2" type="ORF">BN134_757</name>
</gene>
<keyword evidence="3" id="KW-1185">Reference proteome</keyword>
<evidence type="ECO:0000256" key="1">
    <source>
        <dbReference type="SAM" id="MobiDB-lite"/>
    </source>
</evidence>
<name>A0ABP1W4P9_9ENTR</name>